<dbReference type="RefSeq" id="WP_068008746.1">
    <property type="nucleotide sequence ID" value="NZ_FOFM01000024.1"/>
</dbReference>
<evidence type="ECO:0000313" key="3">
    <source>
        <dbReference type="Proteomes" id="UP000076577"/>
    </source>
</evidence>
<keyword evidence="3" id="KW-1185">Reference proteome</keyword>
<keyword evidence="1" id="KW-0812">Transmembrane</keyword>
<dbReference type="Pfam" id="PF11376">
    <property type="entry name" value="DUF3179"/>
    <property type="match status" value="1"/>
</dbReference>
<accession>A0A161VAB3</accession>
<reference evidence="2 3" key="1">
    <citation type="journal article" date="2016" name="Front. Microbiol.">
        <title>Comparative Genomic Analysis Reveals a Diverse Repertoire of Genes Involved in Prokaryote-Eukaryote Interactions within the Pseudovibrio Genus.</title>
        <authorList>
            <person name="Romano S."/>
            <person name="Fernandez-Guerra A."/>
            <person name="Reen F.J."/>
            <person name="Glockner F.O."/>
            <person name="Crowley S.P."/>
            <person name="O'Sullivan O."/>
            <person name="Cotter P.D."/>
            <person name="Adams C."/>
            <person name="Dobson A.D."/>
            <person name="O'Gara F."/>
        </authorList>
    </citation>
    <scope>NUCLEOTIDE SEQUENCE [LARGE SCALE GENOMIC DNA]</scope>
    <source>
        <strain evidence="2 3">Ad2</strain>
    </source>
</reference>
<comment type="caution">
    <text evidence="2">The sequence shown here is derived from an EMBL/GenBank/DDBJ whole genome shotgun (WGS) entry which is preliminary data.</text>
</comment>
<evidence type="ECO:0000256" key="1">
    <source>
        <dbReference type="SAM" id="Phobius"/>
    </source>
</evidence>
<dbReference type="Proteomes" id="UP000076577">
    <property type="component" value="Unassembled WGS sequence"/>
</dbReference>
<evidence type="ECO:0008006" key="4">
    <source>
        <dbReference type="Google" id="ProtNLM"/>
    </source>
</evidence>
<keyword evidence="1" id="KW-1133">Transmembrane helix</keyword>
<keyword evidence="1" id="KW-0472">Membrane</keyword>
<organism evidence="2 3">
    <name type="scientific">Pseudovibrio axinellae</name>
    <dbReference type="NCBI Taxonomy" id="989403"/>
    <lineage>
        <taxon>Bacteria</taxon>
        <taxon>Pseudomonadati</taxon>
        <taxon>Pseudomonadota</taxon>
        <taxon>Alphaproteobacteria</taxon>
        <taxon>Hyphomicrobiales</taxon>
        <taxon>Stappiaceae</taxon>
        <taxon>Pseudovibrio</taxon>
    </lineage>
</organism>
<dbReference type="OrthoDB" id="5844941at2"/>
<dbReference type="EMBL" id="LMCB01000050">
    <property type="protein sequence ID" value="KZL16257.1"/>
    <property type="molecule type" value="Genomic_DNA"/>
</dbReference>
<evidence type="ECO:0000313" key="2">
    <source>
        <dbReference type="EMBL" id="KZL16257.1"/>
    </source>
</evidence>
<feature type="transmembrane region" description="Helical" evidence="1">
    <location>
        <begin position="84"/>
        <end position="102"/>
    </location>
</feature>
<dbReference type="AlphaFoldDB" id="A0A161VAB3"/>
<sequence>MKKARAKPSAGLLSIFLVLGLVTAFMAIFAAMLMTEVGQLLDWPRQWLITYYEHRWAYIAITLILLAVMWFLNVRYALMHRYLMVLASIGVFICIFAANFLLPTMFPSSQTTAQYVPIDEADKFMKPDDIIYAVEINGDVRGFPRHHLEIPHIAGDTIGGENVTMTFCALSNLPIVIDQSSNGEEMDLAILIQVHNNLLMKDSKSGELIQQITGEKEFSGGKVTEYPNDMMSWETFKTVYPEATVFEYQFNRPVDTFLQNLFEGPLEQQFDEAEPPIFPTLDIKDTRLPNKEQVWGLNLNDKQLAITKEFAEQHPLYAFEHEGQPLLLFYDKDLDVVTLFDRRIDGEPVEVTKVDFFGNTPAGRLGKVPMQNGVFWMVWSHWFPETRVLS</sequence>
<protein>
    <recommendedName>
        <fullName evidence="4">DUF3179 domain-containing protein</fullName>
    </recommendedName>
</protein>
<dbReference type="PATRIC" id="fig|989403.3.peg.3752"/>
<proteinExistence type="predicted"/>
<dbReference type="STRING" id="989403.SAMN05421798_1244"/>
<name>A0A161VAB3_9HYPH</name>
<feature type="transmembrane region" description="Helical" evidence="1">
    <location>
        <begin position="12"/>
        <end position="35"/>
    </location>
</feature>
<feature type="transmembrane region" description="Helical" evidence="1">
    <location>
        <begin position="55"/>
        <end position="72"/>
    </location>
</feature>
<dbReference type="InterPro" id="IPR021516">
    <property type="entry name" value="DUF3179"/>
</dbReference>
<gene>
    <name evidence="2" type="ORF">PsAD2_03482</name>
</gene>